<name>A0AAJ7P9P8_9ACAR</name>
<evidence type="ECO:0000313" key="1">
    <source>
        <dbReference type="Proteomes" id="UP000694867"/>
    </source>
</evidence>
<dbReference type="PANTHER" id="PTHR33332">
    <property type="entry name" value="REVERSE TRANSCRIPTASE DOMAIN-CONTAINING PROTEIN"/>
    <property type="match status" value="1"/>
</dbReference>
<protein>
    <submittedName>
        <fullName evidence="2">Uncharacterized protein LOC108864234</fullName>
    </submittedName>
</protein>
<gene>
    <name evidence="2" type="primary">LOC108864234</name>
</gene>
<dbReference type="RefSeq" id="XP_018494962.1">
    <property type="nucleotide sequence ID" value="XM_018639446.1"/>
</dbReference>
<accession>A0AAJ7P9P8</accession>
<feature type="non-terminal residue" evidence="2">
    <location>
        <position position="1"/>
    </location>
</feature>
<sequence>FADDTTLILSHHDPRSLGQLSSKAITRNNQWMVRNGLKLNASKTKFIQFGRDAPDLAIRIHNPNCSDAILCMCERIEMVTSHKFLRLLVDRDQRFNLHVEAVCGKIRSGIAVLTRLKYVNSTSLKISIYFALVDAHIRYMIQVYGGTNESRSSEIHELQKKAVRIVLNEPYDAHSSPLFKLNIFEFRKLYAFSLVVSLISTSPALPKPKHDHRTRFKVTGSLALSTRMKTRNRRTPIANSIKLHNSLPFEIRNYTGNFLVCTRAHVRSSIKHYFLNLDLDVIGRILY</sequence>
<dbReference type="Proteomes" id="UP000694867">
    <property type="component" value="Unplaced"/>
</dbReference>
<keyword evidence="1" id="KW-1185">Reference proteome</keyword>
<dbReference type="AlphaFoldDB" id="A0AAJ7P9P8"/>
<organism evidence="1 2">
    <name type="scientific">Galendromus occidentalis</name>
    <name type="common">western predatory mite</name>
    <dbReference type="NCBI Taxonomy" id="34638"/>
    <lineage>
        <taxon>Eukaryota</taxon>
        <taxon>Metazoa</taxon>
        <taxon>Ecdysozoa</taxon>
        <taxon>Arthropoda</taxon>
        <taxon>Chelicerata</taxon>
        <taxon>Arachnida</taxon>
        <taxon>Acari</taxon>
        <taxon>Parasitiformes</taxon>
        <taxon>Mesostigmata</taxon>
        <taxon>Gamasina</taxon>
        <taxon>Phytoseioidea</taxon>
        <taxon>Phytoseiidae</taxon>
        <taxon>Typhlodrominae</taxon>
        <taxon>Galendromus</taxon>
    </lineage>
</organism>
<proteinExistence type="predicted"/>
<dbReference type="KEGG" id="goe:108864234"/>
<evidence type="ECO:0000313" key="2">
    <source>
        <dbReference type="RefSeq" id="XP_018494962.1"/>
    </source>
</evidence>
<reference evidence="2" key="1">
    <citation type="submission" date="2025-08" db="UniProtKB">
        <authorList>
            <consortium name="RefSeq"/>
        </authorList>
    </citation>
    <scope>IDENTIFICATION</scope>
</reference>
<dbReference type="GeneID" id="108864234"/>